<feature type="domain" description="ABC transmembrane type-1" evidence="9">
    <location>
        <begin position="49"/>
        <end position="255"/>
    </location>
</feature>
<protein>
    <recommendedName>
        <fullName evidence="9">ABC transmembrane type-1 domain-containing protein</fullName>
    </recommendedName>
</protein>
<evidence type="ECO:0000313" key="10">
    <source>
        <dbReference type="EMBL" id="SVB10219.1"/>
    </source>
</evidence>
<organism evidence="10">
    <name type="scientific">marine metagenome</name>
    <dbReference type="NCBI Taxonomy" id="408172"/>
    <lineage>
        <taxon>unclassified sequences</taxon>
        <taxon>metagenomes</taxon>
        <taxon>ecological metagenomes</taxon>
    </lineage>
</organism>
<proteinExistence type="inferred from homology"/>
<gene>
    <name evidence="10" type="ORF">METZ01_LOCUS163073</name>
</gene>
<dbReference type="Gene3D" id="1.10.3720.10">
    <property type="entry name" value="MetI-like"/>
    <property type="match status" value="1"/>
</dbReference>
<feature type="transmembrane region" description="Helical" evidence="8">
    <location>
        <begin position="176"/>
        <end position="200"/>
    </location>
</feature>
<comment type="subcellular location">
    <subcellularLocation>
        <location evidence="1">Cell membrane</location>
        <topology evidence="1">Multi-pass membrane protein</topology>
    </subcellularLocation>
</comment>
<dbReference type="InterPro" id="IPR035906">
    <property type="entry name" value="MetI-like_sf"/>
</dbReference>
<dbReference type="AlphaFoldDB" id="A0A382B964"/>
<dbReference type="GO" id="GO:0055085">
    <property type="term" value="P:transmembrane transport"/>
    <property type="evidence" value="ECO:0007669"/>
    <property type="project" value="InterPro"/>
</dbReference>
<keyword evidence="4" id="KW-1003">Cell membrane</keyword>
<accession>A0A382B964</accession>
<dbReference type="Pfam" id="PF00528">
    <property type="entry name" value="BPD_transp_1"/>
    <property type="match status" value="1"/>
</dbReference>
<evidence type="ECO:0000256" key="7">
    <source>
        <dbReference type="ARBA" id="ARBA00023136"/>
    </source>
</evidence>
<evidence type="ECO:0000256" key="3">
    <source>
        <dbReference type="ARBA" id="ARBA00022448"/>
    </source>
</evidence>
<keyword evidence="5 8" id="KW-0812">Transmembrane</keyword>
<dbReference type="PANTHER" id="PTHR42929">
    <property type="entry name" value="INNER MEMBRANE ABC TRANSPORTER PERMEASE PROTEIN YDCU-RELATED-RELATED"/>
    <property type="match status" value="1"/>
</dbReference>
<keyword evidence="6 8" id="KW-1133">Transmembrane helix</keyword>
<evidence type="ECO:0000256" key="6">
    <source>
        <dbReference type="ARBA" id="ARBA00022989"/>
    </source>
</evidence>
<evidence type="ECO:0000256" key="5">
    <source>
        <dbReference type="ARBA" id="ARBA00022692"/>
    </source>
</evidence>
<dbReference type="InterPro" id="IPR000515">
    <property type="entry name" value="MetI-like"/>
</dbReference>
<sequence length="270" mass="30381">MLILLIFSFLEPGIYGGVEWNFYHHNYGRILGWADGEFEDFDIIYTIIFLRSVRLASITVLISLLICYPAALWISSLNPKLRNFFIFLITLPFFASLVVRLFAWMIILKPSGVLNQVLISLHIINEPILMLFTEGAVIVGMVYVLIPFMFLPLYASIEKIDPMLIEASKDLGANKFITFYKITLPLSIPGIIGGSILVFIPSLGNFIVPDLLGGAKVMMIGNLIEQSFLMGRNWPFGSALSMMVMATVVIFLLFYVRSVSKYENATEAIK</sequence>
<keyword evidence="3" id="KW-0813">Transport</keyword>
<comment type="similarity">
    <text evidence="2">Belongs to the binding-protein-dependent transport system permease family. CysTW subfamily.</text>
</comment>
<dbReference type="PROSITE" id="PS50928">
    <property type="entry name" value="ABC_TM1"/>
    <property type="match status" value="1"/>
</dbReference>
<evidence type="ECO:0000256" key="2">
    <source>
        <dbReference type="ARBA" id="ARBA00007069"/>
    </source>
</evidence>
<reference evidence="10" key="1">
    <citation type="submission" date="2018-05" db="EMBL/GenBank/DDBJ databases">
        <authorList>
            <person name="Lanie J.A."/>
            <person name="Ng W.-L."/>
            <person name="Kazmierczak K.M."/>
            <person name="Andrzejewski T.M."/>
            <person name="Davidsen T.M."/>
            <person name="Wayne K.J."/>
            <person name="Tettelin H."/>
            <person name="Glass J.I."/>
            <person name="Rusch D."/>
            <person name="Podicherti R."/>
            <person name="Tsui H.-C.T."/>
            <person name="Winkler M.E."/>
        </authorList>
    </citation>
    <scope>NUCLEOTIDE SEQUENCE</scope>
</reference>
<dbReference type="EMBL" id="UINC01028726">
    <property type="protein sequence ID" value="SVB10219.1"/>
    <property type="molecule type" value="Genomic_DNA"/>
</dbReference>
<evidence type="ECO:0000256" key="1">
    <source>
        <dbReference type="ARBA" id="ARBA00004651"/>
    </source>
</evidence>
<dbReference type="GO" id="GO:0005886">
    <property type="term" value="C:plasma membrane"/>
    <property type="evidence" value="ECO:0007669"/>
    <property type="project" value="UniProtKB-SubCell"/>
</dbReference>
<dbReference type="SUPFAM" id="SSF161098">
    <property type="entry name" value="MetI-like"/>
    <property type="match status" value="1"/>
</dbReference>
<feature type="transmembrane region" description="Helical" evidence="8">
    <location>
        <begin position="43"/>
        <end position="72"/>
    </location>
</feature>
<dbReference type="CDD" id="cd06261">
    <property type="entry name" value="TM_PBP2"/>
    <property type="match status" value="1"/>
</dbReference>
<feature type="transmembrane region" description="Helical" evidence="8">
    <location>
        <begin position="84"/>
        <end position="108"/>
    </location>
</feature>
<evidence type="ECO:0000259" key="9">
    <source>
        <dbReference type="PROSITE" id="PS50928"/>
    </source>
</evidence>
<evidence type="ECO:0000256" key="4">
    <source>
        <dbReference type="ARBA" id="ARBA00022475"/>
    </source>
</evidence>
<dbReference type="PANTHER" id="PTHR42929:SF1">
    <property type="entry name" value="INNER MEMBRANE ABC TRANSPORTER PERMEASE PROTEIN YDCU-RELATED"/>
    <property type="match status" value="1"/>
</dbReference>
<evidence type="ECO:0000256" key="8">
    <source>
        <dbReference type="SAM" id="Phobius"/>
    </source>
</evidence>
<feature type="transmembrane region" description="Helical" evidence="8">
    <location>
        <begin position="128"/>
        <end position="155"/>
    </location>
</feature>
<name>A0A382B964_9ZZZZ</name>
<feature type="transmembrane region" description="Helical" evidence="8">
    <location>
        <begin position="236"/>
        <end position="256"/>
    </location>
</feature>
<keyword evidence="7 8" id="KW-0472">Membrane</keyword>